<feature type="transmembrane region" description="Helical" evidence="8">
    <location>
        <begin position="903"/>
        <end position="931"/>
    </location>
</feature>
<accession>G8RIX6</accession>
<dbReference type="STRING" id="710685.MycrhN_0322"/>
<keyword evidence="11" id="KW-1185">Reference proteome</keyword>
<evidence type="ECO:0000256" key="3">
    <source>
        <dbReference type="ARBA" id="ARBA00022475"/>
    </source>
</evidence>
<dbReference type="PANTHER" id="PTHR33406">
    <property type="entry name" value="MEMBRANE PROTEIN MJ1562-RELATED"/>
    <property type="match status" value="1"/>
</dbReference>
<evidence type="ECO:0000313" key="10">
    <source>
        <dbReference type="EMBL" id="AEV70964.1"/>
    </source>
</evidence>
<dbReference type="FunFam" id="1.20.1640.10:FF:000020">
    <property type="entry name" value="Transmembrane transport protein MmpL10"/>
    <property type="match status" value="1"/>
</dbReference>
<dbReference type="SUPFAM" id="SSF82866">
    <property type="entry name" value="Multidrug efflux transporter AcrB transmembrane domain"/>
    <property type="match status" value="2"/>
</dbReference>
<dbReference type="eggNOG" id="COG2409">
    <property type="taxonomic scope" value="Bacteria"/>
</dbReference>
<dbReference type="OrthoDB" id="4758927at2"/>
<dbReference type="RefSeq" id="WP_014208784.1">
    <property type="nucleotide sequence ID" value="NC_016604.1"/>
</dbReference>
<feature type="transmembrane region" description="Helical" evidence="8">
    <location>
        <begin position="297"/>
        <end position="318"/>
    </location>
</feature>
<dbReference type="NCBIfam" id="TIGR00833">
    <property type="entry name" value="actII"/>
    <property type="match status" value="1"/>
</dbReference>
<keyword evidence="5 8" id="KW-1133">Transmembrane helix</keyword>
<keyword evidence="7" id="KW-0175">Coiled coil</keyword>
<keyword evidence="3" id="KW-1003">Cell membrane</keyword>
<feature type="transmembrane region" description="Helical" evidence="8">
    <location>
        <begin position="822"/>
        <end position="841"/>
    </location>
</feature>
<dbReference type="PATRIC" id="fig|710685.3.peg.328"/>
<feature type="transmembrane region" description="Helical" evidence="8">
    <location>
        <begin position="873"/>
        <end position="891"/>
    </location>
</feature>
<evidence type="ECO:0000256" key="4">
    <source>
        <dbReference type="ARBA" id="ARBA00022692"/>
    </source>
</evidence>
<dbReference type="InterPro" id="IPR004869">
    <property type="entry name" value="MMPL_dom"/>
</dbReference>
<dbReference type="FunFam" id="1.20.1640.10:FF:000018">
    <property type="entry name" value="Transmembrane transport protein MmpL10"/>
    <property type="match status" value="1"/>
</dbReference>
<evidence type="ECO:0000256" key="6">
    <source>
        <dbReference type="ARBA" id="ARBA00023136"/>
    </source>
</evidence>
<gene>
    <name evidence="10" type="ordered locus">MycrhN_0322</name>
</gene>
<evidence type="ECO:0000256" key="5">
    <source>
        <dbReference type="ARBA" id="ARBA00022989"/>
    </source>
</evidence>
<dbReference type="AlphaFoldDB" id="G8RIX6"/>
<reference evidence="10 11" key="1">
    <citation type="submission" date="2011-12" db="EMBL/GenBank/DDBJ databases">
        <title>Complete sequence of Mycobacterium rhodesiae NBB3.</title>
        <authorList>
            <consortium name="US DOE Joint Genome Institute"/>
            <person name="Lucas S."/>
            <person name="Han J."/>
            <person name="Lapidus A."/>
            <person name="Cheng J.-F."/>
            <person name="Goodwin L."/>
            <person name="Pitluck S."/>
            <person name="Peters L."/>
            <person name="Mikhailova N."/>
            <person name="Gu W."/>
            <person name="Detter J.C."/>
            <person name="Han C."/>
            <person name="Tapia R."/>
            <person name="Land M."/>
            <person name="Hauser L."/>
            <person name="Kyrpides N."/>
            <person name="Ivanova N."/>
            <person name="Pagani I."/>
            <person name="Mattes T."/>
            <person name="Holmes A."/>
            <person name="Rutledge P."/>
            <person name="Paulsen I."/>
            <person name="Coleman N."/>
            <person name="Woyke T."/>
        </authorList>
    </citation>
    <scope>NUCLEOTIDE SEQUENCE [LARGE SCALE GENOMIC DNA]</scope>
    <source>
        <strain evidence="10 11">NBB3</strain>
    </source>
</reference>
<dbReference type="KEGG" id="mrh:MycrhN_0322"/>
<comment type="subcellular location">
    <subcellularLocation>
        <location evidence="1">Cell membrane</location>
        <topology evidence="1">Multi-pass membrane protein</topology>
    </subcellularLocation>
</comment>
<evidence type="ECO:0000256" key="7">
    <source>
        <dbReference type="SAM" id="Coils"/>
    </source>
</evidence>
<feature type="domain" description="Membrane transport protein MMPL" evidence="9">
    <location>
        <begin position="57"/>
        <end position="385"/>
    </location>
</feature>
<feature type="transmembrane region" description="Helical" evidence="8">
    <location>
        <begin position="769"/>
        <end position="787"/>
    </location>
</feature>
<feature type="transmembrane region" description="Helical" evidence="8">
    <location>
        <begin position="330"/>
        <end position="353"/>
    </location>
</feature>
<proteinExistence type="inferred from homology"/>
<dbReference type="EMBL" id="CP003169">
    <property type="protein sequence ID" value="AEV70964.1"/>
    <property type="molecule type" value="Genomic_DNA"/>
</dbReference>
<evidence type="ECO:0000256" key="2">
    <source>
        <dbReference type="ARBA" id="ARBA00010157"/>
    </source>
</evidence>
<feature type="transmembrane region" description="Helical" evidence="8">
    <location>
        <begin position="221"/>
        <end position="246"/>
    </location>
</feature>
<feature type="transmembrane region" description="Helical" evidence="8">
    <location>
        <begin position="252"/>
        <end position="276"/>
    </location>
</feature>
<dbReference type="Pfam" id="PF03176">
    <property type="entry name" value="MMPL"/>
    <property type="match status" value="2"/>
</dbReference>
<dbReference type="PANTHER" id="PTHR33406:SF6">
    <property type="entry name" value="MEMBRANE PROTEIN YDGH-RELATED"/>
    <property type="match status" value="1"/>
</dbReference>
<dbReference type="GO" id="GO:0005886">
    <property type="term" value="C:plasma membrane"/>
    <property type="evidence" value="ECO:0007669"/>
    <property type="project" value="UniProtKB-SubCell"/>
</dbReference>
<dbReference type="Gene3D" id="1.20.1640.10">
    <property type="entry name" value="Multidrug efflux transporter AcrB transmembrane domain"/>
    <property type="match status" value="2"/>
</dbReference>
<name>G8RIX6_MYCRN</name>
<organism evidence="10 11">
    <name type="scientific">Mycolicibacterium rhodesiae (strain NBB3)</name>
    <name type="common">Mycobacterium rhodesiae</name>
    <dbReference type="NCBI Taxonomy" id="710685"/>
    <lineage>
        <taxon>Bacteria</taxon>
        <taxon>Bacillati</taxon>
        <taxon>Actinomycetota</taxon>
        <taxon>Actinomycetes</taxon>
        <taxon>Mycobacteriales</taxon>
        <taxon>Mycobacteriaceae</taxon>
        <taxon>Mycolicibacterium</taxon>
    </lineage>
</organism>
<feature type="transmembrane region" description="Helical" evidence="8">
    <location>
        <begin position="794"/>
        <end position="816"/>
    </location>
</feature>
<feature type="domain" description="Membrane transport protein MMPL" evidence="9">
    <location>
        <begin position="609"/>
        <end position="941"/>
    </location>
</feature>
<dbReference type="HOGENOM" id="CLU_005108_3_2_11"/>
<sequence length="961" mass="104166">MSTHAIEQGAEQPFAAKWIRRLAIPIILLWVGLTVVLTLFVPPLEVVEREHSVPLVTPDAPSTKAAERMGAAFSASGTGTLAVLVLEGQEPLGADAHEYYDNLVRKMKDDPAHVQHVEDFWGDPLTAAAAQSTDGKAVYVQVSLIGATGSAEGNASVIALQQIVKDTPAPPGVQAFVTGPAAIVADMGSSGNRTIILITVVTFAVIFIMLLIVFRSFITTVVILLTVAVELQVARGIVAFLGMHGIVGLTTFVVNLLVSVGIAAGTDYGIFFVGRYQEARQAGEDRVTAFFTTYKSVAKVVLASGVTIAGAIACLHFTRLPFFQPLGIPGAVGILVAVAVALTLVPAIMALGSRFKMFDPKGRRRIKSHGWQRVGTATVRWPVPILLATLAISLIGLLTLPGYHPSYNDQKFIPQDIPANQGYNAAARHFPESKLTVPDLLVIQSDHDMRNPADMINLNKLAKAVFAVQGVATVQSVTRPEGTQIDRTTIPFMISVGQASQLLNMPFQSLRMDDMLVQAEQMEKSVDILKRMLALMEQMVTTTHNMVGTTHELTDVTNELRDSLSDFDDFFRPIRNYFHWEPHCINIPVCWSFRSIFVAFDGVDQITLKMEDLIKNLDQLDVLLPQMVSQLAPMIPIMESMRTMMLTMHSTMSGTIGAFQDNSENSTAMAKAFTAAKNDDSFYLPPEIFENADFKRVMDIFMSKDGKSARMLISQVGDPATPEGMARVDPIRTAAEEALKGTPLESSRIYLAGTAATAKDLVEGSRYDLMIAGVAALCLIFIIMLIMTRAFIAALVIVGTVVISMGASFGLSILVWQHLLGIQIHWVVVAMSVIVLLAVGSDYNLMLVSRMQEEIGAGLNTGIIRAMGGTGRVVTAAGLVFAATMASMMVSDLLTIGQVGTTIAMGLLFDTMIVRAFMTPATAALLGRWFWWPLRVRTRPASGLLRPVGPRPLVRSLLLRD</sequence>
<evidence type="ECO:0000259" key="9">
    <source>
        <dbReference type="Pfam" id="PF03176"/>
    </source>
</evidence>
<dbReference type="InterPro" id="IPR050545">
    <property type="entry name" value="Mycobact_MmpL"/>
</dbReference>
<feature type="coiled-coil region" evidence="7">
    <location>
        <begin position="512"/>
        <end position="539"/>
    </location>
</feature>
<comment type="similarity">
    <text evidence="2">Belongs to the resistance-nodulation-cell division (RND) (TC 2.A.6) family. MmpL subfamily.</text>
</comment>
<evidence type="ECO:0000256" key="8">
    <source>
        <dbReference type="SAM" id="Phobius"/>
    </source>
</evidence>
<keyword evidence="4 8" id="KW-0812">Transmembrane</keyword>
<evidence type="ECO:0000313" key="11">
    <source>
        <dbReference type="Proteomes" id="UP000005442"/>
    </source>
</evidence>
<dbReference type="Proteomes" id="UP000005442">
    <property type="component" value="Chromosome"/>
</dbReference>
<evidence type="ECO:0000256" key="1">
    <source>
        <dbReference type="ARBA" id="ARBA00004651"/>
    </source>
</evidence>
<feature type="transmembrane region" description="Helical" evidence="8">
    <location>
        <begin position="374"/>
        <end position="400"/>
    </location>
</feature>
<feature type="transmembrane region" description="Helical" evidence="8">
    <location>
        <begin position="22"/>
        <end position="41"/>
    </location>
</feature>
<protein>
    <submittedName>
        <fullName evidence="10">Transport protein</fullName>
    </submittedName>
</protein>
<dbReference type="InterPro" id="IPR004707">
    <property type="entry name" value="MmpL_fam"/>
</dbReference>
<feature type="transmembrane region" description="Helical" evidence="8">
    <location>
        <begin position="195"/>
        <end position="214"/>
    </location>
</feature>
<keyword evidence="6 8" id="KW-0472">Membrane</keyword>